<protein>
    <recommendedName>
        <fullName evidence="8">ABC transporter domain-containing protein</fullName>
    </recommendedName>
</protein>
<keyword evidence="2" id="KW-0813">Transport</keyword>
<dbReference type="Gene3D" id="3.40.50.300">
    <property type="entry name" value="P-loop containing nucleotide triphosphate hydrolases"/>
    <property type="match status" value="1"/>
</dbReference>
<dbReference type="InterPro" id="IPR026082">
    <property type="entry name" value="ABCA"/>
</dbReference>
<evidence type="ECO:0000256" key="6">
    <source>
        <dbReference type="ARBA" id="ARBA00023136"/>
    </source>
</evidence>
<dbReference type="GO" id="GO:0016887">
    <property type="term" value="F:ATP hydrolysis activity"/>
    <property type="evidence" value="ECO:0007669"/>
    <property type="project" value="InterPro"/>
</dbReference>
<feature type="transmembrane region" description="Helical" evidence="7">
    <location>
        <begin position="101"/>
        <end position="125"/>
    </location>
</feature>
<dbReference type="PROSITE" id="PS50893">
    <property type="entry name" value="ABC_TRANSPORTER_2"/>
    <property type="match status" value="1"/>
</dbReference>
<organism evidence="9 10">
    <name type="scientific">Cylicocyclus nassatus</name>
    <name type="common">Nematode worm</name>
    <dbReference type="NCBI Taxonomy" id="53992"/>
    <lineage>
        <taxon>Eukaryota</taxon>
        <taxon>Metazoa</taxon>
        <taxon>Ecdysozoa</taxon>
        <taxon>Nematoda</taxon>
        <taxon>Chromadorea</taxon>
        <taxon>Rhabditida</taxon>
        <taxon>Rhabditina</taxon>
        <taxon>Rhabditomorpha</taxon>
        <taxon>Strongyloidea</taxon>
        <taxon>Strongylidae</taxon>
        <taxon>Cylicocyclus</taxon>
    </lineage>
</organism>
<dbReference type="PANTHER" id="PTHR19229:SF36">
    <property type="entry name" value="ATP-BINDING CASSETTE SUB-FAMILY A MEMBER 2"/>
    <property type="match status" value="1"/>
</dbReference>
<evidence type="ECO:0000256" key="3">
    <source>
        <dbReference type="ARBA" id="ARBA00022692"/>
    </source>
</evidence>
<dbReference type="PANTHER" id="PTHR19229">
    <property type="entry name" value="ATP-BINDING CASSETTE TRANSPORTER SUBFAMILY A ABCA"/>
    <property type="match status" value="1"/>
</dbReference>
<gene>
    <name evidence="9" type="ORF">CYNAS_LOCUS17931</name>
</gene>
<dbReference type="GO" id="GO:0016020">
    <property type="term" value="C:membrane"/>
    <property type="evidence" value="ECO:0007669"/>
    <property type="project" value="UniProtKB-SubCell"/>
</dbReference>
<evidence type="ECO:0000259" key="8">
    <source>
        <dbReference type="PROSITE" id="PS50893"/>
    </source>
</evidence>
<keyword evidence="10" id="KW-1185">Reference proteome</keyword>
<feature type="transmembrane region" description="Helical" evidence="7">
    <location>
        <begin position="26"/>
        <end position="48"/>
    </location>
</feature>
<dbReference type="AlphaFoldDB" id="A0AA36H9H4"/>
<comment type="subcellular location">
    <subcellularLocation>
        <location evidence="1">Membrane</location>
        <topology evidence="1">Multi-pass membrane protein</topology>
    </subcellularLocation>
</comment>
<evidence type="ECO:0000256" key="4">
    <source>
        <dbReference type="ARBA" id="ARBA00022737"/>
    </source>
</evidence>
<dbReference type="Pfam" id="PF12698">
    <property type="entry name" value="ABC2_membrane_3"/>
    <property type="match status" value="1"/>
</dbReference>
<feature type="domain" description="ABC transporter" evidence="8">
    <location>
        <begin position="266"/>
        <end position="508"/>
    </location>
</feature>
<proteinExistence type="predicted"/>
<evidence type="ECO:0000313" key="10">
    <source>
        <dbReference type="Proteomes" id="UP001176961"/>
    </source>
</evidence>
<evidence type="ECO:0000256" key="5">
    <source>
        <dbReference type="ARBA" id="ARBA00022989"/>
    </source>
</evidence>
<reference evidence="9" key="1">
    <citation type="submission" date="2023-07" db="EMBL/GenBank/DDBJ databases">
        <authorList>
            <consortium name="CYATHOMIX"/>
        </authorList>
    </citation>
    <scope>NUCLEOTIDE SEQUENCE</scope>
    <source>
        <strain evidence="9">N/A</strain>
    </source>
</reference>
<evidence type="ECO:0000256" key="2">
    <source>
        <dbReference type="ARBA" id="ARBA00022448"/>
    </source>
</evidence>
<evidence type="ECO:0000256" key="7">
    <source>
        <dbReference type="SAM" id="Phobius"/>
    </source>
</evidence>
<keyword evidence="6 7" id="KW-0472">Membrane</keyword>
<feature type="transmembrane region" description="Helical" evidence="7">
    <location>
        <begin position="209"/>
        <end position="229"/>
    </location>
</feature>
<keyword evidence="5 7" id="KW-1133">Transmembrane helix</keyword>
<dbReference type="EMBL" id="CATQJL010000316">
    <property type="protein sequence ID" value="CAJ0605948.1"/>
    <property type="molecule type" value="Genomic_DNA"/>
</dbReference>
<feature type="transmembrane region" description="Helical" evidence="7">
    <location>
        <begin position="137"/>
        <end position="159"/>
    </location>
</feature>
<dbReference type="Proteomes" id="UP001176961">
    <property type="component" value="Unassembled WGS sequence"/>
</dbReference>
<keyword evidence="3 7" id="KW-0812">Transmembrane</keyword>
<dbReference type="GO" id="GO:0005524">
    <property type="term" value="F:ATP binding"/>
    <property type="evidence" value="ECO:0007669"/>
    <property type="project" value="InterPro"/>
</dbReference>
<comment type="caution">
    <text evidence="9">The sequence shown here is derived from an EMBL/GenBank/DDBJ whole genome shotgun (WGS) entry which is preliminary data.</text>
</comment>
<dbReference type="GO" id="GO:0005319">
    <property type="term" value="F:lipid transporter activity"/>
    <property type="evidence" value="ECO:0007669"/>
    <property type="project" value="TreeGrafter"/>
</dbReference>
<dbReference type="GO" id="GO:0140359">
    <property type="term" value="F:ABC-type transporter activity"/>
    <property type="evidence" value="ECO:0007669"/>
    <property type="project" value="InterPro"/>
</dbReference>
<dbReference type="InterPro" id="IPR013525">
    <property type="entry name" value="ABC2_TM"/>
</dbReference>
<accession>A0AA36H9H4</accession>
<keyword evidence="4" id="KW-0677">Repeat</keyword>
<dbReference type="SUPFAM" id="SSF52540">
    <property type="entry name" value="P-loop containing nucleoside triphosphate hydrolases"/>
    <property type="match status" value="1"/>
</dbReference>
<dbReference type="InterPro" id="IPR027417">
    <property type="entry name" value="P-loop_NTPase"/>
</dbReference>
<name>A0AA36H9H4_CYLNA</name>
<dbReference type="InterPro" id="IPR003439">
    <property type="entry name" value="ABC_transporter-like_ATP-bd"/>
</dbReference>
<evidence type="ECO:0000313" key="9">
    <source>
        <dbReference type="EMBL" id="CAJ0605948.1"/>
    </source>
</evidence>
<sequence length="527" mass="59221">MKAVQHESKFELKNVRVTTGNEKVKVLIAVLSVFVRTVILLMTVLATASRCSEICKEKSCGLKKLIETTGTGQLSFCLSHVMISFLCICFVLIFLETLNTAYFWHTYIFLFDLTCVLTALAFAIIAHLCSILAPSSLTAGLTSFLVCTIMLLVSFLTPISEKCTWFLALNPASAYRTFFESIIIDRTRGAGIFDLEQCFHDVMSPLESLFYLTSSFIVFAFVQMSYIICVSYSMESTYRSVAQVSSSLSERRYDPDGFETRIDPTVVLRNVSKQWKDKKESSLKALSMKAYCGQRLERCSLSLCNCVPQAYNFSVWYVFPNITYPVIGKGVKSLRCSKVSVNVYSPGRKGLICVGYCPRENALLPKLTVSEYLWLFYGLKCGDGKWKEETEVFADILGLGEYMDEPVENLTPTQKQLLRISLAFIGDSTIVLLEEPFDDLSPESMILLKKLLDRERDNRCVIISTTSACTAEMVADYVVIFHNGEGVVCGNPLSLQKKEPPIIVFIFFPSVIEIDHIHMAPHWQAGN</sequence>
<feature type="transmembrane region" description="Helical" evidence="7">
    <location>
        <begin position="74"/>
        <end position="95"/>
    </location>
</feature>
<evidence type="ECO:0000256" key="1">
    <source>
        <dbReference type="ARBA" id="ARBA00004141"/>
    </source>
</evidence>